<dbReference type="AlphaFoldDB" id="A0AAN9I9G9"/>
<evidence type="ECO:0000256" key="4">
    <source>
        <dbReference type="ARBA" id="ARBA00022777"/>
    </source>
</evidence>
<dbReference type="PANTHER" id="PTHR27002">
    <property type="entry name" value="RECEPTOR-LIKE SERINE/THREONINE-PROTEIN KINASE SD1-8"/>
    <property type="match status" value="1"/>
</dbReference>
<organism evidence="8 9">
    <name type="scientific">Clitoria ternatea</name>
    <name type="common">Butterfly pea</name>
    <dbReference type="NCBI Taxonomy" id="43366"/>
    <lineage>
        <taxon>Eukaryota</taxon>
        <taxon>Viridiplantae</taxon>
        <taxon>Streptophyta</taxon>
        <taxon>Embryophyta</taxon>
        <taxon>Tracheophyta</taxon>
        <taxon>Spermatophyta</taxon>
        <taxon>Magnoliopsida</taxon>
        <taxon>eudicotyledons</taxon>
        <taxon>Gunneridae</taxon>
        <taxon>Pentapetalae</taxon>
        <taxon>rosids</taxon>
        <taxon>fabids</taxon>
        <taxon>Fabales</taxon>
        <taxon>Fabaceae</taxon>
        <taxon>Papilionoideae</taxon>
        <taxon>50 kb inversion clade</taxon>
        <taxon>NPAAA clade</taxon>
        <taxon>indigoferoid/millettioid clade</taxon>
        <taxon>Phaseoleae</taxon>
        <taxon>Clitoria</taxon>
    </lineage>
</organism>
<evidence type="ECO:0008006" key="10">
    <source>
        <dbReference type="Google" id="ProtNLM"/>
    </source>
</evidence>
<evidence type="ECO:0000256" key="5">
    <source>
        <dbReference type="ARBA" id="ARBA00022840"/>
    </source>
</evidence>
<keyword evidence="7" id="KW-0472">Membrane</keyword>
<evidence type="ECO:0000256" key="1">
    <source>
        <dbReference type="ARBA" id="ARBA00022527"/>
    </source>
</evidence>
<accession>A0AAN9I9G9</accession>
<keyword evidence="9" id="KW-1185">Reference proteome</keyword>
<feature type="region of interest" description="Disordered" evidence="6">
    <location>
        <begin position="1"/>
        <end position="31"/>
    </location>
</feature>
<evidence type="ECO:0000313" key="9">
    <source>
        <dbReference type="Proteomes" id="UP001359559"/>
    </source>
</evidence>
<keyword evidence="7" id="KW-1133">Transmembrane helix</keyword>
<evidence type="ECO:0000256" key="7">
    <source>
        <dbReference type="SAM" id="Phobius"/>
    </source>
</evidence>
<feature type="transmembrane region" description="Helical" evidence="7">
    <location>
        <begin position="365"/>
        <end position="388"/>
    </location>
</feature>
<name>A0AAN9I9G9_CLITE</name>
<dbReference type="Gene3D" id="3.30.200.20">
    <property type="entry name" value="Phosphorylase Kinase, domain 1"/>
    <property type="match status" value="1"/>
</dbReference>
<keyword evidence="5" id="KW-0067">ATP-binding</keyword>
<gene>
    <name evidence="8" type="ORF">RJT34_29102</name>
</gene>
<dbReference type="GO" id="GO:0005524">
    <property type="term" value="F:ATP binding"/>
    <property type="evidence" value="ECO:0007669"/>
    <property type="project" value="UniProtKB-KW"/>
</dbReference>
<comment type="caution">
    <text evidence="8">The sequence shown here is derived from an EMBL/GenBank/DDBJ whole genome shotgun (WGS) entry which is preliminary data.</text>
</comment>
<keyword evidence="4" id="KW-0418">Kinase</keyword>
<keyword evidence="7" id="KW-0812">Transmembrane</keyword>
<protein>
    <recommendedName>
        <fullName evidence="10">Protein kinase domain-containing protein</fullName>
    </recommendedName>
</protein>
<evidence type="ECO:0000313" key="8">
    <source>
        <dbReference type="EMBL" id="KAK7272483.1"/>
    </source>
</evidence>
<dbReference type="Proteomes" id="UP001359559">
    <property type="component" value="Unassembled WGS sequence"/>
</dbReference>
<dbReference type="EMBL" id="JAYKXN010000007">
    <property type="protein sequence ID" value="KAK7272483.1"/>
    <property type="molecule type" value="Genomic_DNA"/>
</dbReference>
<feature type="compositionally biased region" description="Basic residues" evidence="6">
    <location>
        <begin position="7"/>
        <end position="31"/>
    </location>
</feature>
<proteinExistence type="predicted"/>
<keyword evidence="2" id="KW-0808">Transferase</keyword>
<keyword evidence="1" id="KW-0723">Serine/threonine-protein kinase</keyword>
<dbReference type="SUPFAM" id="SSF56112">
    <property type="entry name" value="Protein kinase-like (PK-like)"/>
    <property type="match status" value="1"/>
</dbReference>
<dbReference type="GO" id="GO:0004674">
    <property type="term" value="F:protein serine/threonine kinase activity"/>
    <property type="evidence" value="ECO:0007669"/>
    <property type="project" value="UniProtKB-KW"/>
</dbReference>
<dbReference type="InterPro" id="IPR011009">
    <property type="entry name" value="Kinase-like_dom_sf"/>
</dbReference>
<dbReference type="PANTHER" id="PTHR27002:SF181">
    <property type="entry name" value="RECEPTOR-LIKE SERINE_THREONINE-PROTEIN KINASE"/>
    <property type="match status" value="1"/>
</dbReference>
<sequence>MSYIKTTTRRNAKNRANKSCKKLQKDRMKKPIGKDDHVERKFKSELNIVTNDAVNLPDHVEVDGHGNIYRKELVGITVGSFILNMGMILIIFVLCIWKRKIQKPGTTSIFSKNNYCNKQNKEDLDLETFDLSIIAKAWTPLTEGRPLQLMDVVLGKTCSSTEVIRCIQVGLLCAQQRPVDRPDMSSVVLMLNDDKSLPKPKVPAFFNKKDEAEENSSFLSLSILLPIFTSKSSNLEFAQCVRQDQLITIAILALPVNNHLVQPVEGLDSNQITSNTFMLSEQVQSTMAMLLLASQPVTQPFAVPNNANGTSNQRAMVTEVSNSSEESVHSYPEAFLILHVRDAAYFSAFALSDHTWKRNHINKKLAVTLASITALILGISLGSMIYVWRKHEKPGKANFIDRIHHTVKHDKKDIYLPILDLSTIANATSNFSVNNLLGEGGFGPVYKGALANGQEIAVKRLSKNSGQGLDEFRNEVAWRLWNEGAPLELMDVSLGDSIIEVEALKIVQVGLLCVQERPEDRPSMSKCSFDAEW</sequence>
<dbReference type="Gene3D" id="1.10.510.10">
    <property type="entry name" value="Transferase(Phosphotransferase) domain 1"/>
    <property type="match status" value="1"/>
</dbReference>
<keyword evidence="3" id="KW-0547">Nucleotide-binding</keyword>
<reference evidence="8 9" key="1">
    <citation type="submission" date="2024-01" db="EMBL/GenBank/DDBJ databases">
        <title>The genomes of 5 underutilized Papilionoideae crops provide insights into root nodulation and disease resistance.</title>
        <authorList>
            <person name="Yuan L."/>
        </authorList>
    </citation>
    <scope>NUCLEOTIDE SEQUENCE [LARGE SCALE GENOMIC DNA]</scope>
    <source>
        <strain evidence="8">LY-2023</strain>
        <tissue evidence="8">Leaf</tissue>
    </source>
</reference>
<feature type="transmembrane region" description="Helical" evidence="7">
    <location>
        <begin position="73"/>
        <end position="97"/>
    </location>
</feature>
<evidence type="ECO:0000256" key="6">
    <source>
        <dbReference type="SAM" id="MobiDB-lite"/>
    </source>
</evidence>
<evidence type="ECO:0000256" key="3">
    <source>
        <dbReference type="ARBA" id="ARBA00022741"/>
    </source>
</evidence>
<dbReference type="GO" id="GO:0005886">
    <property type="term" value="C:plasma membrane"/>
    <property type="evidence" value="ECO:0007669"/>
    <property type="project" value="TreeGrafter"/>
</dbReference>
<evidence type="ECO:0000256" key="2">
    <source>
        <dbReference type="ARBA" id="ARBA00022679"/>
    </source>
</evidence>